<keyword evidence="2" id="KW-0472">Membrane</keyword>
<evidence type="ECO:0000256" key="1">
    <source>
        <dbReference type="SAM" id="MobiDB-lite"/>
    </source>
</evidence>
<accession>A0A2X2YQS5</accession>
<sequence length="178" mass="18447">MTYPNPPQYPVQQPMAYPTPQKSSTNPVLIGIAAGLGIIIVALAVFLVVLILGGHNKSGAETNAAQPQSQPTSTVTVSPAPTVTVQQQPTQTQYVSGGQIPWPPSGATATCGSTVAVNNVTSCDFAQNVADAYRSSGTGAVYAYSPVTNVEYKMNCQLSRASVVVCTGGKNAVVYIQQ</sequence>
<reference evidence="3 4" key="1">
    <citation type="submission" date="2018-06" db="EMBL/GenBank/DDBJ databases">
        <authorList>
            <consortium name="Pathogen Informatics"/>
            <person name="Doyle S."/>
        </authorList>
    </citation>
    <scope>NUCLEOTIDE SEQUENCE [LARGE SCALE GENOMIC DNA]</scope>
    <source>
        <strain evidence="3 4">NCTC11820</strain>
    </source>
</reference>
<name>A0A2X2YQS5_9ACTO</name>
<gene>
    <name evidence="3" type="ORF">NCTC11820_01418</name>
</gene>
<dbReference type="Proteomes" id="UP000250245">
    <property type="component" value="Unassembled WGS sequence"/>
</dbReference>
<feature type="transmembrane region" description="Helical" evidence="2">
    <location>
        <begin position="28"/>
        <end position="52"/>
    </location>
</feature>
<dbReference type="EMBL" id="UASJ01000001">
    <property type="protein sequence ID" value="SQB65263.1"/>
    <property type="molecule type" value="Genomic_DNA"/>
</dbReference>
<proteinExistence type="predicted"/>
<dbReference type="GeneID" id="55565304"/>
<keyword evidence="2" id="KW-0812">Transmembrane</keyword>
<feature type="region of interest" description="Disordered" evidence="1">
    <location>
        <begin position="1"/>
        <end position="20"/>
    </location>
</feature>
<evidence type="ECO:0000256" key="2">
    <source>
        <dbReference type="SAM" id="Phobius"/>
    </source>
</evidence>
<organism evidence="3 4">
    <name type="scientific">Mobiluncus curtisii</name>
    <dbReference type="NCBI Taxonomy" id="2051"/>
    <lineage>
        <taxon>Bacteria</taxon>
        <taxon>Bacillati</taxon>
        <taxon>Actinomycetota</taxon>
        <taxon>Actinomycetes</taxon>
        <taxon>Actinomycetales</taxon>
        <taxon>Actinomycetaceae</taxon>
        <taxon>Mobiluncus</taxon>
    </lineage>
</organism>
<protein>
    <submittedName>
        <fullName evidence="3">Uncharacterized protein</fullName>
    </submittedName>
</protein>
<evidence type="ECO:0000313" key="3">
    <source>
        <dbReference type="EMBL" id="SQB65263.1"/>
    </source>
</evidence>
<dbReference type="RefSeq" id="WP_236589666.1">
    <property type="nucleotide sequence ID" value="NZ_CP068112.1"/>
</dbReference>
<evidence type="ECO:0000313" key="4">
    <source>
        <dbReference type="Proteomes" id="UP000250245"/>
    </source>
</evidence>
<dbReference type="AlphaFoldDB" id="A0A2X2YQS5"/>
<keyword evidence="2" id="KW-1133">Transmembrane helix</keyword>